<dbReference type="Gene3D" id="3.40.50.1820">
    <property type="entry name" value="alpha/beta hydrolase"/>
    <property type="match status" value="1"/>
</dbReference>
<dbReference type="AlphaFoldDB" id="R7W460"/>
<sequence>MSTEADHAIAEKVETEKKATDDAAVAIAVAAASAWPIGCSTRAEFLLTRFPLQTGFSKSPIPSSCVRPLKQQQSADPVVLLHGFDSSCLEWRYTYPLLEDAGLETWAVDILGWGFSNLETRPPCDIVSKREHLYQFWRSYIKRPMVLVGPSLGAAVAIDFAVNYPEACMYFSVTGQIRKLCYKKPTSSSSQVSKLIFIGASVYAEGTKDMTRMPKFVPYAGVFVLKSLPLRLFATRLAFYKIPDGLFDWVQIGRLHCLLPWWEDATVNFMITGGYNVINQIKQVKQKCLVLWGEDDGIISNKQAYRLQQELPSAILRQVGQCGHIPHVEKPREAAKHVLDFLEGDSLDKADQASSLSSTLRHPVCVLDRLGAAELISVRTGPEATSPVEMEKVALD</sequence>
<dbReference type="InterPro" id="IPR000073">
    <property type="entry name" value="AB_hydrolase_1"/>
</dbReference>
<protein>
    <submittedName>
        <fullName evidence="1">Uncharacterized protein</fullName>
    </submittedName>
</protein>
<dbReference type="InterPro" id="IPR029058">
    <property type="entry name" value="AB_hydrolase_fold"/>
</dbReference>
<organism evidence="1">
    <name type="scientific">Aegilops tauschii</name>
    <name type="common">Tausch's goatgrass</name>
    <name type="synonym">Aegilops squarrosa</name>
    <dbReference type="NCBI Taxonomy" id="37682"/>
    <lineage>
        <taxon>Eukaryota</taxon>
        <taxon>Viridiplantae</taxon>
        <taxon>Streptophyta</taxon>
        <taxon>Embryophyta</taxon>
        <taxon>Tracheophyta</taxon>
        <taxon>Spermatophyta</taxon>
        <taxon>Magnoliopsida</taxon>
        <taxon>Liliopsida</taxon>
        <taxon>Poales</taxon>
        <taxon>Poaceae</taxon>
        <taxon>BOP clade</taxon>
        <taxon>Pooideae</taxon>
        <taxon>Triticodae</taxon>
        <taxon>Triticeae</taxon>
        <taxon>Triticinae</taxon>
        <taxon>Aegilops</taxon>
    </lineage>
</organism>
<accession>R7W460</accession>
<dbReference type="Pfam" id="PF12697">
    <property type="entry name" value="Abhydrolase_6"/>
    <property type="match status" value="1"/>
</dbReference>
<dbReference type="InterPro" id="IPR000639">
    <property type="entry name" value="Epox_hydrolase-like"/>
</dbReference>
<dbReference type="SUPFAM" id="SSF53474">
    <property type="entry name" value="alpha/beta-Hydrolases"/>
    <property type="match status" value="1"/>
</dbReference>
<reference evidence="1" key="1">
    <citation type="submission" date="2015-06" db="UniProtKB">
        <authorList>
            <consortium name="EnsemblPlants"/>
        </authorList>
    </citation>
    <scope>IDENTIFICATION</scope>
</reference>
<dbReference type="EnsemblPlants" id="EMT01626">
    <property type="protein sequence ID" value="EMT01626"/>
    <property type="gene ID" value="F775_13684"/>
</dbReference>
<dbReference type="PANTHER" id="PTHR43689:SF8">
    <property type="entry name" value="ALPHA_BETA-HYDROLASES SUPERFAMILY PROTEIN"/>
    <property type="match status" value="1"/>
</dbReference>
<evidence type="ECO:0000313" key="1">
    <source>
        <dbReference type="EnsemblPlants" id="EMT01626"/>
    </source>
</evidence>
<dbReference type="PANTHER" id="PTHR43689">
    <property type="entry name" value="HYDROLASE"/>
    <property type="match status" value="1"/>
</dbReference>
<dbReference type="PRINTS" id="PR00412">
    <property type="entry name" value="EPOXHYDRLASE"/>
</dbReference>
<dbReference type="GO" id="GO:0003824">
    <property type="term" value="F:catalytic activity"/>
    <property type="evidence" value="ECO:0007669"/>
    <property type="project" value="InterPro"/>
</dbReference>
<name>R7W460_AEGTA</name>
<proteinExistence type="predicted"/>